<dbReference type="KEGG" id="vnx:VNE69_02127"/>
<accession>A0AAX4J9L2</accession>
<dbReference type="AlphaFoldDB" id="A0AAX4J9L2"/>
<dbReference type="PROSITE" id="PS50235">
    <property type="entry name" value="USP_3"/>
    <property type="match status" value="1"/>
</dbReference>
<sequence>MKEEMDFERDACEKINVVLDGNIEQNMSILELKSTTINRSIDTNKSNDINNDITINNDTVNDLNNISHINKDMNNNLDINNTDNVEIDFTKNSVRFINSRPLKNLWPIDDSLLLFIENTSDLNLRDDTNLRYKFLNANILKVEIDKNLKKKIFIKKILKQKLIFFYGKYLTDFKKFEYCNLTYNDKLEVSILNEQIEDLYEKLTNSDSEVEYLERTNETDNMKNNLNKIKEDVSFDKKNKKMLFFIDKCIECKNNLTEISLNINLCPITYNVNLGSRIYSLLKVDHLTELTIFEVLQSLCVINEDLQTFMKHFKVLQITGIIIHPLTKVKEVSAVDNYVIVTNITNIDLGIDTKIQRNRKILGLTNLGNTCFLNSSLQAIINCKEFSDYFYSCELSKFNKTKELSGAFSELIKLFDQNIDTVHPCKFRNILGLKREMYLEREEQDAMEFIADLLNLIHEELKMKKDFFEDLEGYQKWQIENQSIVTNLFFLKMKSSIICSECQNSRSIFEPNLHLPVPVRQEKRYFDNIVIFYESSNRVPLKIFAEENSTIFDLKIILQKEYSVTNRILCCKISNNNIVKLEDFINLKNIKSTIFCYEFINEKRHEYFWIKINKKYFFWNSSFDFLILGRSNEEITKSKVLEEIKTRLTPFLDQNYTNLFYENLDKYFIIENQKNLTNYEISKRQVSCNISSSNFDKLFGYDFRPIKNMIRIISEKIDLKSCINKFLEKEYIFGDDKHLCEGCNKYTVQYKDTKLEKLPKYLIIQLKRFRFTGTELEKINTFVDFDLGSFMINNSKYQIISVINHIAPSASHAFRSVGSNGHYTSYVKYKGEWYLCNDEVVNKVDNIKKDDAYIFILEKID</sequence>
<dbReference type="Proteomes" id="UP001334084">
    <property type="component" value="Chromosome 2"/>
</dbReference>
<keyword evidence="3" id="KW-1185">Reference proteome</keyword>
<evidence type="ECO:0000259" key="1">
    <source>
        <dbReference type="PROSITE" id="PS50235"/>
    </source>
</evidence>
<reference evidence="2" key="1">
    <citation type="journal article" date="2024" name="BMC Genomics">
        <title>Functional annotation of a divergent genome using sequence and structure-based similarity.</title>
        <authorList>
            <person name="Svedberg D."/>
            <person name="Winiger R.R."/>
            <person name="Berg A."/>
            <person name="Sharma H."/>
            <person name="Tellgren-Roth C."/>
            <person name="Debrunner-Vossbrinck B.A."/>
            <person name="Vossbrinck C.R."/>
            <person name="Barandun J."/>
        </authorList>
    </citation>
    <scope>NUCLEOTIDE SEQUENCE</scope>
    <source>
        <strain evidence="2">Illinois isolate</strain>
    </source>
</reference>
<dbReference type="PANTHER" id="PTHR21646">
    <property type="entry name" value="UBIQUITIN CARBOXYL-TERMINAL HYDROLASE"/>
    <property type="match status" value="1"/>
</dbReference>
<dbReference type="InterPro" id="IPR001394">
    <property type="entry name" value="Peptidase_C19_UCH"/>
</dbReference>
<dbReference type="GO" id="GO:0004843">
    <property type="term" value="F:cysteine-type deubiquitinase activity"/>
    <property type="evidence" value="ECO:0007669"/>
    <property type="project" value="InterPro"/>
</dbReference>
<dbReference type="SUPFAM" id="SSF54001">
    <property type="entry name" value="Cysteine proteinases"/>
    <property type="match status" value="1"/>
</dbReference>
<dbReference type="GeneID" id="90540417"/>
<dbReference type="Gene3D" id="3.90.70.10">
    <property type="entry name" value="Cysteine proteinases"/>
    <property type="match status" value="2"/>
</dbReference>
<protein>
    <submittedName>
        <fullName evidence="2">Ubiquitin carboxyl-terminal hydrolase</fullName>
    </submittedName>
</protein>
<proteinExistence type="predicted"/>
<dbReference type="PROSITE" id="PS00972">
    <property type="entry name" value="USP_1"/>
    <property type="match status" value="1"/>
</dbReference>
<evidence type="ECO:0000313" key="3">
    <source>
        <dbReference type="Proteomes" id="UP001334084"/>
    </source>
</evidence>
<dbReference type="RefSeq" id="XP_065328748.1">
    <property type="nucleotide sequence ID" value="XM_065472676.1"/>
</dbReference>
<dbReference type="EMBL" id="CP142727">
    <property type="protein sequence ID" value="WUR02603.1"/>
    <property type="molecule type" value="Genomic_DNA"/>
</dbReference>
<keyword evidence="2" id="KW-0378">Hydrolase</keyword>
<feature type="domain" description="USP" evidence="1">
    <location>
        <begin position="362"/>
        <end position="860"/>
    </location>
</feature>
<dbReference type="InterPro" id="IPR028889">
    <property type="entry name" value="USP"/>
</dbReference>
<evidence type="ECO:0000313" key="2">
    <source>
        <dbReference type="EMBL" id="WUR02603.1"/>
    </source>
</evidence>
<gene>
    <name evidence="2" type="ORF">VNE69_02127</name>
</gene>
<dbReference type="Pfam" id="PF00443">
    <property type="entry name" value="UCH"/>
    <property type="match status" value="1"/>
</dbReference>
<name>A0AAX4J9L2_9MICR</name>
<dbReference type="GO" id="GO:0016579">
    <property type="term" value="P:protein deubiquitination"/>
    <property type="evidence" value="ECO:0007669"/>
    <property type="project" value="InterPro"/>
</dbReference>
<dbReference type="InterPro" id="IPR050185">
    <property type="entry name" value="Ub_carboxyl-term_hydrolase"/>
</dbReference>
<dbReference type="InterPro" id="IPR018200">
    <property type="entry name" value="USP_CS"/>
</dbReference>
<organism evidence="2 3">
    <name type="scientific">Vairimorpha necatrix</name>
    <dbReference type="NCBI Taxonomy" id="6039"/>
    <lineage>
        <taxon>Eukaryota</taxon>
        <taxon>Fungi</taxon>
        <taxon>Fungi incertae sedis</taxon>
        <taxon>Microsporidia</taxon>
        <taxon>Nosematidae</taxon>
        <taxon>Vairimorpha</taxon>
    </lineage>
</organism>
<dbReference type="InterPro" id="IPR038765">
    <property type="entry name" value="Papain-like_cys_pep_sf"/>
</dbReference>